<sequence length="209" mass="22126">MSLIDLLNRRHAVRRFSPGVADPAALDHAFRAAVLAPTSFNAQPWRAVLVEHPETRKAVAGAVYSSTNVGAAGHMVLFCHLADAAALDLDGHAARMADQRGLAGREALQKLRAGYARDIEGKPPQVFDAWAKAQTYLALGLFLAGAAEAGLDACPMEGFNPAALEDALGLAARGLVPDVLVTLGRSAEDDPAAHWPKLRQPADSLILRI</sequence>
<protein>
    <submittedName>
        <fullName evidence="1">Nitroreductase family protein</fullName>
    </submittedName>
</protein>
<evidence type="ECO:0000313" key="2">
    <source>
        <dbReference type="Proteomes" id="UP001203036"/>
    </source>
</evidence>
<dbReference type="Proteomes" id="UP001203036">
    <property type="component" value="Unassembled WGS sequence"/>
</dbReference>
<comment type="caution">
    <text evidence="1">The sequence shown here is derived from an EMBL/GenBank/DDBJ whole genome shotgun (WGS) entry which is preliminary data.</text>
</comment>
<reference evidence="1" key="1">
    <citation type="submission" date="2022-06" db="EMBL/GenBank/DDBJ databases">
        <title>Lutimaribacter sp. EGI FJ00013, a novel bacterium isolated from a salt lake sediment enrichment.</title>
        <authorList>
            <person name="Gao L."/>
            <person name="Fang B.-Z."/>
            <person name="Li W.-J."/>
        </authorList>
    </citation>
    <scope>NUCLEOTIDE SEQUENCE</scope>
    <source>
        <strain evidence="1">EGI FJ00013</strain>
    </source>
</reference>
<accession>A0ACC5ZUT8</accession>
<gene>
    <name evidence="1" type="ORF">M8744_05180</name>
</gene>
<dbReference type="EMBL" id="JAMQGO010000002">
    <property type="protein sequence ID" value="MCM2561531.1"/>
    <property type="molecule type" value="Genomic_DNA"/>
</dbReference>
<name>A0ACC5ZUT8_9RHOB</name>
<evidence type="ECO:0000313" key="1">
    <source>
        <dbReference type="EMBL" id="MCM2561531.1"/>
    </source>
</evidence>
<proteinExistence type="predicted"/>
<organism evidence="1 2">
    <name type="scientific">Lutimaribacter degradans</name>
    <dbReference type="NCBI Taxonomy" id="2945989"/>
    <lineage>
        <taxon>Bacteria</taxon>
        <taxon>Pseudomonadati</taxon>
        <taxon>Pseudomonadota</taxon>
        <taxon>Alphaproteobacteria</taxon>
        <taxon>Rhodobacterales</taxon>
        <taxon>Roseobacteraceae</taxon>
        <taxon>Lutimaribacter</taxon>
    </lineage>
</organism>
<keyword evidence="2" id="KW-1185">Reference proteome</keyword>